<feature type="region of interest" description="Disordered" evidence="1">
    <location>
        <begin position="1"/>
        <end position="138"/>
    </location>
</feature>
<protein>
    <recommendedName>
        <fullName evidence="2">DUF8035 domain-containing protein</fullName>
    </recommendedName>
</protein>
<dbReference type="EMBL" id="JXNT01000003">
    <property type="protein sequence ID" value="ODM20770.1"/>
    <property type="molecule type" value="Genomic_DNA"/>
</dbReference>
<name>A0A1E3BIH3_ASPCR</name>
<comment type="caution">
    <text evidence="3">The sequence shown here is derived from an EMBL/GenBank/DDBJ whole genome shotgun (WGS) entry which is preliminary data.</text>
</comment>
<reference evidence="3 4" key="1">
    <citation type="journal article" date="2016" name="BMC Genomics">
        <title>Comparative genomic and transcriptomic analyses of the Fuzhuan brick tea-fermentation fungus Aspergillus cristatus.</title>
        <authorList>
            <person name="Ge Y."/>
            <person name="Wang Y."/>
            <person name="Liu Y."/>
            <person name="Tan Y."/>
            <person name="Ren X."/>
            <person name="Zhang X."/>
            <person name="Hyde K.D."/>
            <person name="Liu Y."/>
            <person name="Liu Z."/>
        </authorList>
    </citation>
    <scope>NUCLEOTIDE SEQUENCE [LARGE SCALE GENOMIC DNA]</scope>
    <source>
        <strain evidence="3 4">GZAAS20.1005</strain>
    </source>
</reference>
<dbReference type="Pfam" id="PF26118">
    <property type="entry name" value="DUF8035"/>
    <property type="match status" value="1"/>
</dbReference>
<gene>
    <name evidence="3" type="ORF">SI65_03823</name>
</gene>
<evidence type="ECO:0000313" key="3">
    <source>
        <dbReference type="EMBL" id="ODM20770.1"/>
    </source>
</evidence>
<dbReference type="Proteomes" id="UP000094569">
    <property type="component" value="Unassembled WGS sequence"/>
</dbReference>
<accession>A0A1E3BIH3</accession>
<dbReference type="VEuPathDB" id="FungiDB:SI65_03823"/>
<feature type="region of interest" description="Disordered" evidence="1">
    <location>
        <begin position="313"/>
        <end position="359"/>
    </location>
</feature>
<evidence type="ECO:0000313" key="4">
    <source>
        <dbReference type="Proteomes" id="UP000094569"/>
    </source>
</evidence>
<dbReference type="PANTHER" id="PTHR42081:SF1">
    <property type="entry name" value="ZINC FINGER PROTEIN DHHC DOMAIN CONTAINING PROTEIN"/>
    <property type="match status" value="1"/>
</dbReference>
<feature type="region of interest" description="Disordered" evidence="1">
    <location>
        <begin position="229"/>
        <end position="288"/>
    </location>
</feature>
<feature type="compositionally biased region" description="Polar residues" evidence="1">
    <location>
        <begin position="74"/>
        <end position="87"/>
    </location>
</feature>
<dbReference type="AlphaFoldDB" id="A0A1E3BIH3"/>
<feature type="domain" description="DUF8035" evidence="2">
    <location>
        <begin position="514"/>
        <end position="568"/>
    </location>
</feature>
<proteinExistence type="predicted"/>
<dbReference type="PANTHER" id="PTHR42081">
    <property type="entry name" value="ZINC FINGER PROTEIN DHHC DOMAIN CONTAINING PROTEIN"/>
    <property type="match status" value="1"/>
</dbReference>
<evidence type="ECO:0000259" key="2">
    <source>
        <dbReference type="Pfam" id="PF26118"/>
    </source>
</evidence>
<feature type="compositionally biased region" description="Basic residues" evidence="1">
    <location>
        <begin position="317"/>
        <end position="331"/>
    </location>
</feature>
<feature type="compositionally biased region" description="Acidic residues" evidence="1">
    <location>
        <begin position="596"/>
        <end position="615"/>
    </location>
</feature>
<feature type="compositionally biased region" description="Basic and acidic residues" evidence="1">
    <location>
        <begin position="263"/>
        <end position="283"/>
    </location>
</feature>
<feature type="compositionally biased region" description="Polar residues" evidence="1">
    <location>
        <begin position="621"/>
        <end position="631"/>
    </location>
</feature>
<feature type="compositionally biased region" description="Basic residues" evidence="1">
    <location>
        <begin position="386"/>
        <end position="395"/>
    </location>
</feature>
<feature type="region of interest" description="Disordered" evidence="1">
    <location>
        <begin position="162"/>
        <end position="195"/>
    </location>
</feature>
<feature type="compositionally biased region" description="Polar residues" evidence="1">
    <location>
        <begin position="24"/>
        <end position="34"/>
    </location>
</feature>
<keyword evidence="4" id="KW-1185">Reference proteome</keyword>
<dbReference type="STRING" id="573508.A0A1E3BIH3"/>
<feature type="region of interest" description="Disordered" evidence="1">
    <location>
        <begin position="385"/>
        <end position="500"/>
    </location>
</feature>
<dbReference type="OrthoDB" id="5418088at2759"/>
<sequence>MGSSPRPRAMSPPDKRVIDPMRASTGTMQLSASYNEPYDPSTSRHGRSSSQSTADIPYSNSYDPRLSRSRLDPVSSTYRSPDQSSTKLRTEYPIRPRQRSSTSAADGGHPPPLRVTVSPNVPNRASPIFTPGYGRSSSPWTADHGYLVPASPRHSHRRLYYTNDASRLARPRRRHGEYHAERSSRPRYPTVESLRQGDFGDWGSYSYTTQEQMEKDQMDRLDRGRGAYRHSRPLSLTGVEGHYVPSGLKHETRAHGPPPSQRGFDKLEGRNRRSTYDSDRELTGRPSYRAPVALHQDWDDGYYSSYRDSHYDDGHHDGRRHRRRRHHHHHHDSRDDDYRSSRGHNRTDSASGSVPGTGAGLGTAVLASGYESDWADYPYGYDYTRHHSRSRRPSRRHETDADPYTSEDDLRAYQREPSARRESPSDNGSQPLAIEAPRSHRTSRSQTRVPEGHHSSRRVSSSSQEDSKKPTESEPQIKGILKPPREKFPEDPNPVRPGVAPLKEEAHKKGIPLDARWTRIDRRLVNPEALEGKERFSITDEQPDCVFVLRVLTKEEIQAYAIRTHEIRCERARKYREYREERRRKKEERRRSGEEVSADSEDSENSDDSDDEDGDKEQHALPSSQQSQSDS</sequence>
<dbReference type="InterPro" id="IPR058348">
    <property type="entry name" value="DUF8035"/>
</dbReference>
<evidence type="ECO:0000256" key="1">
    <source>
        <dbReference type="SAM" id="MobiDB-lite"/>
    </source>
</evidence>
<feature type="compositionally biased region" description="Basic and acidic residues" evidence="1">
    <location>
        <begin position="408"/>
        <end position="424"/>
    </location>
</feature>
<organism evidence="3 4">
    <name type="scientific">Aspergillus cristatus</name>
    <name type="common">Chinese Fuzhuan brick tea-fermentation fungus</name>
    <name type="synonym">Eurotium cristatum</name>
    <dbReference type="NCBI Taxonomy" id="573508"/>
    <lineage>
        <taxon>Eukaryota</taxon>
        <taxon>Fungi</taxon>
        <taxon>Dikarya</taxon>
        <taxon>Ascomycota</taxon>
        <taxon>Pezizomycotina</taxon>
        <taxon>Eurotiomycetes</taxon>
        <taxon>Eurotiomycetidae</taxon>
        <taxon>Eurotiales</taxon>
        <taxon>Aspergillaceae</taxon>
        <taxon>Aspergillus</taxon>
        <taxon>Aspergillus subgen. Aspergillus</taxon>
    </lineage>
</organism>
<feature type="region of interest" description="Disordered" evidence="1">
    <location>
        <begin position="578"/>
        <end position="631"/>
    </location>
</feature>